<dbReference type="Pfam" id="PF01934">
    <property type="entry name" value="HepT-like"/>
    <property type="match status" value="1"/>
</dbReference>
<evidence type="ECO:0000256" key="3">
    <source>
        <dbReference type="ARBA" id="ARBA00022801"/>
    </source>
</evidence>
<dbReference type="Gene3D" id="1.20.120.580">
    <property type="entry name" value="bsu32300-like"/>
    <property type="match status" value="1"/>
</dbReference>
<dbReference type="GO" id="GO:0004540">
    <property type="term" value="F:RNA nuclease activity"/>
    <property type="evidence" value="ECO:0007669"/>
    <property type="project" value="InterPro"/>
</dbReference>
<protein>
    <recommendedName>
        <fullName evidence="7">DUF86 domain-containing protein</fullName>
    </recommendedName>
</protein>
<dbReference type="EMBL" id="LAZR01017893">
    <property type="protein sequence ID" value="KKL98539.1"/>
    <property type="molecule type" value="Genomic_DNA"/>
</dbReference>
<dbReference type="AlphaFoldDB" id="A0A0F9GI92"/>
<dbReference type="SUPFAM" id="SSF81593">
    <property type="entry name" value="Nucleotidyltransferase substrate binding subunit/domain"/>
    <property type="match status" value="1"/>
</dbReference>
<name>A0A0F9GI92_9ZZZZ</name>
<evidence type="ECO:0000313" key="6">
    <source>
        <dbReference type="EMBL" id="KKL98539.1"/>
    </source>
</evidence>
<dbReference type="PANTHER" id="PTHR33397:SF5">
    <property type="entry name" value="RNASE YUTE-RELATED"/>
    <property type="match status" value="1"/>
</dbReference>
<evidence type="ECO:0000256" key="1">
    <source>
        <dbReference type="ARBA" id="ARBA00022649"/>
    </source>
</evidence>
<dbReference type="InterPro" id="IPR052379">
    <property type="entry name" value="Type_VII_TA_RNase"/>
</dbReference>
<keyword evidence="2" id="KW-0540">Nuclease</keyword>
<dbReference type="GO" id="GO:0110001">
    <property type="term" value="C:toxin-antitoxin complex"/>
    <property type="evidence" value="ECO:0007669"/>
    <property type="project" value="InterPro"/>
</dbReference>
<dbReference type="InterPro" id="IPR037038">
    <property type="entry name" value="HepT-like_sf"/>
</dbReference>
<feature type="coiled-coil region" evidence="5">
    <location>
        <begin position="5"/>
        <end position="32"/>
    </location>
</feature>
<reference evidence="6" key="1">
    <citation type="journal article" date="2015" name="Nature">
        <title>Complex archaea that bridge the gap between prokaryotes and eukaryotes.</title>
        <authorList>
            <person name="Spang A."/>
            <person name="Saw J.H."/>
            <person name="Jorgensen S.L."/>
            <person name="Zaremba-Niedzwiedzka K."/>
            <person name="Martijn J."/>
            <person name="Lind A.E."/>
            <person name="van Eijk R."/>
            <person name="Schleper C."/>
            <person name="Guy L."/>
            <person name="Ettema T.J."/>
        </authorList>
    </citation>
    <scope>NUCLEOTIDE SEQUENCE</scope>
</reference>
<sequence length="146" mass="17337">MLSPKKQMAIDIEKIKQRITEIKENIEKIKKYSSLPKKEFWEDERNILSIKHLLLESIEACGNICVHISAKKLFKAPSSFTECFENLYKSKVIDEDLSNKLIKMARFRNILVHRYWHIDDKKILDYAKNNHGDFNHFLKAIIKFTL</sequence>
<evidence type="ECO:0008006" key="7">
    <source>
        <dbReference type="Google" id="ProtNLM"/>
    </source>
</evidence>
<evidence type="ECO:0000256" key="2">
    <source>
        <dbReference type="ARBA" id="ARBA00022722"/>
    </source>
</evidence>
<keyword evidence="5" id="KW-0175">Coiled coil</keyword>
<keyword evidence="1" id="KW-1277">Toxin-antitoxin system</keyword>
<accession>A0A0F9GI92</accession>
<evidence type="ECO:0000256" key="4">
    <source>
        <dbReference type="ARBA" id="ARBA00024207"/>
    </source>
</evidence>
<comment type="similarity">
    <text evidence="4">Belongs to the HepT RNase toxin family.</text>
</comment>
<keyword evidence="3" id="KW-0378">Hydrolase</keyword>
<evidence type="ECO:0000256" key="5">
    <source>
        <dbReference type="SAM" id="Coils"/>
    </source>
</evidence>
<dbReference type="InterPro" id="IPR008201">
    <property type="entry name" value="HepT-like"/>
</dbReference>
<dbReference type="GO" id="GO:0016787">
    <property type="term" value="F:hydrolase activity"/>
    <property type="evidence" value="ECO:0007669"/>
    <property type="project" value="UniProtKB-KW"/>
</dbReference>
<organism evidence="6">
    <name type="scientific">marine sediment metagenome</name>
    <dbReference type="NCBI Taxonomy" id="412755"/>
    <lineage>
        <taxon>unclassified sequences</taxon>
        <taxon>metagenomes</taxon>
        <taxon>ecological metagenomes</taxon>
    </lineage>
</organism>
<dbReference type="PANTHER" id="PTHR33397">
    <property type="entry name" value="UPF0331 PROTEIN YUTE"/>
    <property type="match status" value="1"/>
</dbReference>
<comment type="caution">
    <text evidence="6">The sequence shown here is derived from an EMBL/GenBank/DDBJ whole genome shotgun (WGS) entry which is preliminary data.</text>
</comment>
<gene>
    <name evidence="6" type="ORF">LCGC14_1823440</name>
</gene>
<dbReference type="NCBIfam" id="NF047751">
    <property type="entry name" value="HepT_toxin"/>
    <property type="match status" value="1"/>
</dbReference>
<proteinExistence type="inferred from homology"/>